<keyword evidence="2" id="KW-1185">Reference proteome</keyword>
<sequence length="431" mass="47700">MTKDHLELIDAVQWPAVAEVPSVAFGAARARAAEAYFALTCEKAGIELDPQRGADLEVKHPELFLRLALAGWTGLAESYMAGEWHADDLVDVLEKLIRAKFRPRHIFRHKRAETGVGELPVELTSLYSGDGTNACMAVFSSAVPTTVRKQVPSYVDRAGRGSEPAHHFVDVTTYAQPTKVERADLGDGQQRAMDVLLDAARVTRGTHLLEFPSSGGGVAIRAALRRASVDCLTGDIDFASAVKERLTLAGVSDSVRTAVRDSLYSGARDWREHYDAVVGVERLETLAPSQRRAYVRSIDRMLDVGGRAGLQTMVATDTLSSTARDALRVANHYLWPGLEYSRVEDLHRLVDKYTGLRIIGQTHFGSHAQLSLRLQRELLQAHEREAAAEGFDAVYRRLFDYQLALREALMELGMLDCVQLTLTHRNRGGRR</sequence>
<evidence type="ECO:0000313" key="1">
    <source>
        <dbReference type="EMBL" id="TNL97632.1"/>
    </source>
</evidence>
<dbReference type="PANTHER" id="PTHR43667">
    <property type="entry name" value="CYCLOPROPANE-FATTY-ACYL-PHOSPHOLIPID SYNTHASE"/>
    <property type="match status" value="1"/>
</dbReference>
<dbReference type="SUPFAM" id="SSF53335">
    <property type="entry name" value="S-adenosyl-L-methionine-dependent methyltransferases"/>
    <property type="match status" value="1"/>
</dbReference>
<name>A0A5C4U4Z6_9CORY</name>
<dbReference type="Proteomes" id="UP000312032">
    <property type="component" value="Unassembled WGS sequence"/>
</dbReference>
<organism evidence="1 2">
    <name type="scientific">Corynebacterium tapiri</name>
    <dbReference type="NCBI Taxonomy" id="1448266"/>
    <lineage>
        <taxon>Bacteria</taxon>
        <taxon>Bacillati</taxon>
        <taxon>Actinomycetota</taxon>
        <taxon>Actinomycetes</taxon>
        <taxon>Mycobacteriales</taxon>
        <taxon>Corynebacteriaceae</taxon>
        <taxon>Corynebacterium</taxon>
    </lineage>
</organism>
<evidence type="ECO:0000313" key="2">
    <source>
        <dbReference type="Proteomes" id="UP000312032"/>
    </source>
</evidence>
<dbReference type="Gene3D" id="3.40.50.150">
    <property type="entry name" value="Vaccinia Virus protein VP39"/>
    <property type="match status" value="1"/>
</dbReference>
<comment type="caution">
    <text evidence="1">The sequence shown here is derived from an EMBL/GenBank/DDBJ whole genome shotgun (WGS) entry which is preliminary data.</text>
</comment>
<proteinExistence type="predicted"/>
<dbReference type="Pfam" id="PF02353">
    <property type="entry name" value="CMAS"/>
    <property type="match status" value="1"/>
</dbReference>
<dbReference type="GO" id="GO:0032259">
    <property type="term" value="P:methylation"/>
    <property type="evidence" value="ECO:0007669"/>
    <property type="project" value="UniProtKB-KW"/>
</dbReference>
<keyword evidence="1" id="KW-0808">Transferase</keyword>
<dbReference type="AlphaFoldDB" id="A0A5C4U4Z6"/>
<keyword evidence="1" id="KW-0489">Methyltransferase</keyword>
<accession>A0A5C4U4Z6</accession>
<dbReference type="PANTHER" id="PTHR43667:SF2">
    <property type="entry name" value="FATTY ACID C-METHYL TRANSFERASE"/>
    <property type="match status" value="1"/>
</dbReference>
<dbReference type="RefSeq" id="WP_139465595.1">
    <property type="nucleotide sequence ID" value="NZ_VDHJ01000007.1"/>
</dbReference>
<dbReference type="OrthoDB" id="9782855at2"/>
<reference evidence="1 2" key="1">
    <citation type="submission" date="2019-06" db="EMBL/GenBank/DDBJ databases">
        <authorList>
            <person name="Li J."/>
        </authorList>
    </citation>
    <scope>NUCLEOTIDE SEQUENCE [LARGE SCALE GENOMIC DNA]</scope>
    <source>
        <strain evidence="1 2">LMG 28165</strain>
    </source>
</reference>
<dbReference type="InterPro" id="IPR050723">
    <property type="entry name" value="CFA/CMAS"/>
</dbReference>
<protein>
    <submittedName>
        <fullName evidence="1">SAM-dependent methyltransferase</fullName>
    </submittedName>
</protein>
<dbReference type="InterPro" id="IPR029063">
    <property type="entry name" value="SAM-dependent_MTases_sf"/>
</dbReference>
<gene>
    <name evidence="1" type="ORF">FHE74_05965</name>
</gene>
<dbReference type="EMBL" id="VDHJ01000007">
    <property type="protein sequence ID" value="TNL97632.1"/>
    <property type="molecule type" value="Genomic_DNA"/>
</dbReference>
<dbReference type="GO" id="GO:0008168">
    <property type="term" value="F:methyltransferase activity"/>
    <property type="evidence" value="ECO:0007669"/>
    <property type="project" value="UniProtKB-KW"/>
</dbReference>